<feature type="transmembrane region" description="Helical" evidence="1">
    <location>
        <begin position="28"/>
        <end position="49"/>
    </location>
</feature>
<dbReference type="RefSeq" id="WP_352561539.1">
    <property type="nucleotide sequence ID" value="NZ_JAMYQB010000027.1"/>
</dbReference>
<reference evidence="2 3" key="1">
    <citation type="journal article" date="2024" name="Proc. Natl. Acad. Sci. U.S.A.">
        <title>The evolutionary genomics of adaptation to stress in wild rhizobium bacteria.</title>
        <authorList>
            <person name="Kehlet-Delgado H."/>
            <person name="Montoya A.P."/>
            <person name="Jensen K.T."/>
            <person name="Wendlandt C.E."/>
            <person name="Dexheimer C."/>
            <person name="Roberts M."/>
            <person name="Torres Martinez L."/>
            <person name="Friesen M.L."/>
            <person name="Griffitts J.S."/>
            <person name="Porter S.S."/>
        </authorList>
    </citation>
    <scope>NUCLEOTIDE SEQUENCE [LARGE SCALE GENOMIC DNA]</scope>
    <source>
        <strain evidence="2 3">M0641</strain>
    </source>
</reference>
<dbReference type="Proteomes" id="UP001433071">
    <property type="component" value="Unassembled WGS sequence"/>
</dbReference>
<organism evidence="2 3">
    <name type="scientific">Mesorhizobium caraganae</name>
    <dbReference type="NCBI Taxonomy" id="483206"/>
    <lineage>
        <taxon>Bacteria</taxon>
        <taxon>Pseudomonadati</taxon>
        <taxon>Pseudomonadota</taxon>
        <taxon>Alphaproteobacteria</taxon>
        <taxon>Hyphomicrobiales</taxon>
        <taxon>Phyllobacteriaceae</taxon>
        <taxon>Mesorhizobium</taxon>
    </lineage>
</organism>
<accession>A0ABV1Z6D5</accession>
<evidence type="ECO:0000313" key="3">
    <source>
        <dbReference type="Proteomes" id="UP001433071"/>
    </source>
</evidence>
<gene>
    <name evidence="2" type="ORF">NKI36_26460</name>
</gene>
<keyword evidence="3" id="KW-1185">Reference proteome</keyword>
<keyword evidence="1" id="KW-0472">Membrane</keyword>
<sequence>MKLIALEAAKGSDLTSRQPIVACVTNPFMVTGAFTIFLGLEAFFIRILVVADAARPRCRGNLDFCAAHNIFSCIAQLRSGKGRFKTAKGDVK</sequence>
<dbReference type="EMBL" id="JAMYQB010000027">
    <property type="protein sequence ID" value="MER9407578.1"/>
    <property type="molecule type" value="Genomic_DNA"/>
</dbReference>
<keyword evidence="1" id="KW-1133">Transmembrane helix</keyword>
<protein>
    <submittedName>
        <fullName evidence="2">Uncharacterized protein</fullName>
    </submittedName>
</protein>
<proteinExistence type="predicted"/>
<name>A0ABV1Z6D5_9HYPH</name>
<keyword evidence="1" id="KW-0812">Transmembrane</keyword>
<evidence type="ECO:0000256" key="1">
    <source>
        <dbReference type="SAM" id="Phobius"/>
    </source>
</evidence>
<evidence type="ECO:0000313" key="2">
    <source>
        <dbReference type="EMBL" id="MER9407578.1"/>
    </source>
</evidence>
<comment type="caution">
    <text evidence="2">The sequence shown here is derived from an EMBL/GenBank/DDBJ whole genome shotgun (WGS) entry which is preliminary data.</text>
</comment>